<evidence type="ECO:0000313" key="2">
    <source>
        <dbReference type="Proteomes" id="UP000828390"/>
    </source>
</evidence>
<name>A0A9D4N9G3_DREPO</name>
<gene>
    <name evidence="1" type="ORF">DPMN_014287</name>
</gene>
<dbReference type="EMBL" id="JAIWYP010000001">
    <property type="protein sequence ID" value="KAH3890215.1"/>
    <property type="molecule type" value="Genomic_DNA"/>
</dbReference>
<keyword evidence="2" id="KW-1185">Reference proteome</keyword>
<organism evidence="1 2">
    <name type="scientific">Dreissena polymorpha</name>
    <name type="common">Zebra mussel</name>
    <name type="synonym">Mytilus polymorpha</name>
    <dbReference type="NCBI Taxonomy" id="45954"/>
    <lineage>
        <taxon>Eukaryota</taxon>
        <taxon>Metazoa</taxon>
        <taxon>Spiralia</taxon>
        <taxon>Lophotrochozoa</taxon>
        <taxon>Mollusca</taxon>
        <taxon>Bivalvia</taxon>
        <taxon>Autobranchia</taxon>
        <taxon>Heteroconchia</taxon>
        <taxon>Euheterodonta</taxon>
        <taxon>Imparidentia</taxon>
        <taxon>Neoheterodontei</taxon>
        <taxon>Myida</taxon>
        <taxon>Dreissenoidea</taxon>
        <taxon>Dreissenidae</taxon>
        <taxon>Dreissena</taxon>
    </lineage>
</organism>
<dbReference type="AlphaFoldDB" id="A0A9D4N9G3"/>
<dbReference type="Proteomes" id="UP000828390">
    <property type="component" value="Unassembled WGS sequence"/>
</dbReference>
<accession>A0A9D4N9G3</accession>
<comment type="caution">
    <text evidence="1">The sequence shown here is derived from an EMBL/GenBank/DDBJ whole genome shotgun (WGS) entry which is preliminary data.</text>
</comment>
<proteinExistence type="predicted"/>
<reference evidence="1" key="2">
    <citation type="submission" date="2020-11" db="EMBL/GenBank/DDBJ databases">
        <authorList>
            <person name="McCartney M.A."/>
            <person name="Auch B."/>
            <person name="Kono T."/>
            <person name="Mallez S."/>
            <person name="Becker A."/>
            <person name="Gohl D.M."/>
            <person name="Silverstein K.A.T."/>
            <person name="Koren S."/>
            <person name="Bechman K.B."/>
            <person name="Herman A."/>
            <person name="Abrahante J.E."/>
            <person name="Garbe J."/>
        </authorList>
    </citation>
    <scope>NUCLEOTIDE SEQUENCE</scope>
    <source>
        <strain evidence="1">Duluth1</strain>
        <tissue evidence="1">Whole animal</tissue>
    </source>
</reference>
<protein>
    <submittedName>
        <fullName evidence="1">Uncharacterized protein</fullName>
    </submittedName>
</protein>
<evidence type="ECO:0000313" key="1">
    <source>
        <dbReference type="EMBL" id="KAH3890215.1"/>
    </source>
</evidence>
<reference evidence="1" key="1">
    <citation type="journal article" date="2019" name="bioRxiv">
        <title>The Genome of the Zebra Mussel, Dreissena polymorpha: A Resource for Invasive Species Research.</title>
        <authorList>
            <person name="McCartney M.A."/>
            <person name="Auch B."/>
            <person name="Kono T."/>
            <person name="Mallez S."/>
            <person name="Zhang Y."/>
            <person name="Obille A."/>
            <person name="Becker A."/>
            <person name="Abrahante J.E."/>
            <person name="Garbe J."/>
            <person name="Badalamenti J.P."/>
            <person name="Herman A."/>
            <person name="Mangelson H."/>
            <person name="Liachko I."/>
            <person name="Sullivan S."/>
            <person name="Sone E.D."/>
            <person name="Koren S."/>
            <person name="Silverstein K.A.T."/>
            <person name="Beckman K.B."/>
            <person name="Gohl D.M."/>
        </authorList>
    </citation>
    <scope>NUCLEOTIDE SEQUENCE</scope>
    <source>
        <strain evidence="1">Duluth1</strain>
        <tissue evidence="1">Whole animal</tissue>
    </source>
</reference>
<sequence>MTSIIAADNKTISWKNWTEEKIVSLFRTFGENFCARTDVCDNNRSTQPTLSNSSELAPCCEDCYCDDDCENYNDCCFKSVYSTEQNEDEECLYQSSDQNIDIVNAKNENNHRKIHCPVGQERNPQGECINALTKWPSQEVGLFVKLLISEPIRLPNGTTAEGIKQFFNGIDFHIETSMGFQLLAEYAHYITDYYIIAFLVTETFQIE</sequence>